<dbReference type="RefSeq" id="XP_024728258.1">
    <property type="nucleotide sequence ID" value="XM_024888167.1"/>
</dbReference>
<keyword evidence="3" id="KW-1185">Reference proteome</keyword>
<feature type="region of interest" description="Disordered" evidence="1">
    <location>
        <begin position="1"/>
        <end position="35"/>
    </location>
</feature>
<dbReference type="AlphaFoldDB" id="A0A2J6SKS9"/>
<evidence type="ECO:0000256" key="1">
    <source>
        <dbReference type="SAM" id="MobiDB-lite"/>
    </source>
</evidence>
<feature type="compositionally biased region" description="Polar residues" evidence="1">
    <location>
        <begin position="121"/>
        <end position="136"/>
    </location>
</feature>
<gene>
    <name evidence="2" type="ORF">K444DRAFT_707608</name>
</gene>
<dbReference type="GeneID" id="36596243"/>
<dbReference type="Proteomes" id="UP000235371">
    <property type="component" value="Unassembled WGS sequence"/>
</dbReference>
<reference evidence="2 3" key="1">
    <citation type="submission" date="2016-04" db="EMBL/GenBank/DDBJ databases">
        <title>A degradative enzymes factory behind the ericoid mycorrhizal symbiosis.</title>
        <authorList>
            <consortium name="DOE Joint Genome Institute"/>
            <person name="Martino E."/>
            <person name="Morin E."/>
            <person name="Grelet G."/>
            <person name="Kuo A."/>
            <person name="Kohler A."/>
            <person name="Daghino S."/>
            <person name="Barry K."/>
            <person name="Choi C."/>
            <person name="Cichocki N."/>
            <person name="Clum A."/>
            <person name="Copeland A."/>
            <person name="Hainaut M."/>
            <person name="Haridas S."/>
            <person name="Labutti K."/>
            <person name="Lindquist E."/>
            <person name="Lipzen A."/>
            <person name="Khouja H.-R."/>
            <person name="Murat C."/>
            <person name="Ohm R."/>
            <person name="Olson A."/>
            <person name="Spatafora J."/>
            <person name="Veneault-Fourrey C."/>
            <person name="Henrissat B."/>
            <person name="Grigoriev I."/>
            <person name="Martin F."/>
            <person name="Perotto S."/>
        </authorList>
    </citation>
    <scope>NUCLEOTIDE SEQUENCE [LARGE SCALE GENOMIC DNA]</scope>
    <source>
        <strain evidence="2 3">E</strain>
    </source>
</reference>
<protein>
    <submittedName>
        <fullName evidence="2">Uncharacterized protein</fullName>
    </submittedName>
</protein>
<organism evidence="2 3">
    <name type="scientific">Hyaloscypha bicolor E</name>
    <dbReference type="NCBI Taxonomy" id="1095630"/>
    <lineage>
        <taxon>Eukaryota</taxon>
        <taxon>Fungi</taxon>
        <taxon>Dikarya</taxon>
        <taxon>Ascomycota</taxon>
        <taxon>Pezizomycotina</taxon>
        <taxon>Leotiomycetes</taxon>
        <taxon>Helotiales</taxon>
        <taxon>Hyaloscyphaceae</taxon>
        <taxon>Hyaloscypha</taxon>
        <taxon>Hyaloscypha bicolor</taxon>
    </lineage>
</organism>
<sequence>MSNWNNKYGTGGRSPTTSSNADGFTGFKDLGPRDTARHIHRFDNINLSPTPGPTETSPLESWINEYDSGKAASGRGTPSVTSAYSRLTFVAAVAPPTSGTASPSKSPGYDLPVSAINQTISPKASQQDIASPSSYKQPRYRPLLSRFKTPPGPTSPNPSTNVGADPSSNSASYISDRDNLKSSNFTGPMRSEPAPPRTAFTNAVDPGPTNSDAFPGYSTRVFKNLTLRPIPQLKFPSQPPSLPVNSWDSASLTRYWTQDLVRTAILRIMGELNLDFYEDNYRFFDFDGSPQVVEKLWQETMLVYTQFINSYVYGLDILTLIAMHESALNGGPLANINAVLADMICFFAAGKIGMEKRAEDMAQALISGVCFVSRRCAENGLEYPGGIGRTEDRVMQACIQGTFRSG</sequence>
<evidence type="ECO:0000313" key="3">
    <source>
        <dbReference type="Proteomes" id="UP000235371"/>
    </source>
</evidence>
<evidence type="ECO:0000313" key="2">
    <source>
        <dbReference type="EMBL" id="PMD51354.1"/>
    </source>
</evidence>
<proteinExistence type="predicted"/>
<feature type="compositionally biased region" description="Polar residues" evidence="1">
    <location>
        <begin position="1"/>
        <end position="22"/>
    </location>
</feature>
<dbReference type="EMBL" id="KZ613912">
    <property type="protein sequence ID" value="PMD51354.1"/>
    <property type="molecule type" value="Genomic_DNA"/>
</dbReference>
<dbReference type="OrthoDB" id="3552186at2759"/>
<name>A0A2J6SKS9_9HELO</name>
<feature type="region of interest" description="Disordered" evidence="1">
    <location>
        <begin position="121"/>
        <end position="215"/>
    </location>
</feature>
<accession>A0A2J6SKS9</accession>
<dbReference type="InParanoid" id="A0A2J6SKS9"/>